<protein>
    <recommendedName>
        <fullName evidence="3">Exocyst subunit Exo70 family protein</fullName>
    </recommendedName>
</protein>
<organism evidence="5 6">
    <name type="scientific">Daucus carota subsp. sativus</name>
    <name type="common">Carrot</name>
    <dbReference type="NCBI Taxonomy" id="79200"/>
    <lineage>
        <taxon>Eukaryota</taxon>
        <taxon>Viridiplantae</taxon>
        <taxon>Streptophyta</taxon>
        <taxon>Embryophyta</taxon>
        <taxon>Tracheophyta</taxon>
        <taxon>Spermatophyta</taxon>
        <taxon>Magnoliopsida</taxon>
        <taxon>eudicotyledons</taxon>
        <taxon>Gunneridae</taxon>
        <taxon>Pentapetalae</taxon>
        <taxon>asterids</taxon>
        <taxon>campanulids</taxon>
        <taxon>Apiales</taxon>
        <taxon>Apiaceae</taxon>
        <taxon>Apioideae</taxon>
        <taxon>Scandiceae</taxon>
        <taxon>Daucinae</taxon>
        <taxon>Daucus</taxon>
        <taxon>Daucus sect. Daucus</taxon>
    </lineage>
</organism>
<dbReference type="PANTHER" id="PTHR12542:SF38">
    <property type="entry name" value="EXOCYST SUBUNIT EXO70 FAMILY PROTEIN"/>
    <property type="match status" value="1"/>
</dbReference>
<dbReference type="InterPro" id="IPR046364">
    <property type="entry name" value="Exo70_C"/>
</dbReference>
<sequence>MPRKGMGSLLFSSKKSSSSILESPSRPSFSDTVLERTLEIAEPIIKKWDADTSTFASVTSLFYENRKEATEFIKWVNNVQKSMHKYVSEHSSYSDNKLVRGQKLMEIAMKRLEKEFYQILSTNRAHLDPSFSSRSSVTSRASTLSSISEFDDDEELRRVGEAVEEVEDVSMNAVTDLKLIADCMISSGYGKECISIYRPIRKAIIDEAIYKLGVDRTISNHIQKMEWNAVEIRINNWLNAMKVVVEILFIGERNLCDQVFASSEAIREACFSDISKEGALLLFGFPELVAKNRKKSPAKIFRSLDMYTAIATHWKGIESIFTADSSSAVKSQALISLAKLGESVRNELTEFESSIQKDKAKALTAGIHNLTVDVMIYLSVLADYSNVLTDILDYTIPHKASETTSYFNISTFSDAPAPAISRRFKWIIHILLCRIGAKAKHFKDAALCYIFLANNLQNVVVKVLTSNLKYIVGDEWIANHEARVAEFATNYERLEWGHVIQHLSMKSTATMTSPEDVKEFFRKFSNLFDQAHRKQSTCVVADNKLREEIQRSIEGKISAIYRELYSTHRLTVEREKSIVKHAPDDVDNLLSDLFCGNSGSGDSLTFPSGSNSRRPRLWLN</sequence>
<comment type="function">
    <text evidence="3">Component of the exocyst complex.</text>
</comment>
<keyword evidence="3" id="KW-0653">Protein transport</keyword>
<dbReference type="Proteomes" id="UP000077755">
    <property type="component" value="Chromosome 4"/>
</dbReference>
<dbReference type="GO" id="GO:0006887">
    <property type="term" value="P:exocytosis"/>
    <property type="evidence" value="ECO:0007669"/>
    <property type="project" value="UniProtKB-KW"/>
</dbReference>
<dbReference type="GO" id="GO:0005546">
    <property type="term" value="F:phosphatidylinositol-4,5-bisphosphate binding"/>
    <property type="evidence" value="ECO:0007669"/>
    <property type="project" value="InterPro"/>
</dbReference>
<dbReference type="InterPro" id="IPR016159">
    <property type="entry name" value="Cullin_repeat-like_dom_sf"/>
</dbReference>
<evidence type="ECO:0000256" key="3">
    <source>
        <dbReference type="RuleBase" id="RU365026"/>
    </source>
</evidence>
<keyword evidence="3" id="KW-0268">Exocytosis</keyword>
<dbReference type="GO" id="GO:0015031">
    <property type="term" value="P:protein transport"/>
    <property type="evidence" value="ECO:0007669"/>
    <property type="project" value="UniProtKB-KW"/>
</dbReference>
<reference evidence="5" key="1">
    <citation type="journal article" date="2016" name="Nat. Genet.">
        <title>A high-quality carrot genome assembly provides new insights into carotenoid accumulation and asterid genome evolution.</title>
        <authorList>
            <person name="Iorizzo M."/>
            <person name="Ellison S."/>
            <person name="Senalik D."/>
            <person name="Zeng P."/>
            <person name="Satapoomin P."/>
            <person name="Huang J."/>
            <person name="Bowman M."/>
            <person name="Iovene M."/>
            <person name="Sanseverino W."/>
            <person name="Cavagnaro P."/>
            <person name="Yildiz M."/>
            <person name="Macko-Podgorni A."/>
            <person name="Moranska E."/>
            <person name="Grzebelus E."/>
            <person name="Grzebelus D."/>
            <person name="Ashrafi H."/>
            <person name="Zheng Z."/>
            <person name="Cheng S."/>
            <person name="Spooner D."/>
            <person name="Van Deynze A."/>
            <person name="Simon P."/>
        </authorList>
    </citation>
    <scope>NUCLEOTIDE SEQUENCE</scope>
    <source>
        <tissue evidence="5">Leaf</tissue>
    </source>
</reference>
<dbReference type="GO" id="GO:0000145">
    <property type="term" value="C:exocyst"/>
    <property type="evidence" value="ECO:0007669"/>
    <property type="project" value="InterPro"/>
</dbReference>
<keyword evidence="2 3" id="KW-0813">Transport</keyword>
<evidence type="ECO:0000313" key="5">
    <source>
        <dbReference type="EMBL" id="WOG96547.1"/>
    </source>
</evidence>
<evidence type="ECO:0000256" key="1">
    <source>
        <dbReference type="ARBA" id="ARBA00006756"/>
    </source>
</evidence>
<proteinExistence type="inferred from homology"/>
<dbReference type="AlphaFoldDB" id="A0AAF0WUW9"/>
<evidence type="ECO:0000259" key="4">
    <source>
        <dbReference type="Pfam" id="PF03081"/>
    </source>
</evidence>
<keyword evidence="6" id="KW-1185">Reference proteome</keyword>
<dbReference type="EMBL" id="CP093346">
    <property type="protein sequence ID" value="WOG96547.1"/>
    <property type="molecule type" value="Genomic_DNA"/>
</dbReference>
<evidence type="ECO:0000256" key="2">
    <source>
        <dbReference type="ARBA" id="ARBA00022448"/>
    </source>
</evidence>
<feature type="domain" description="Exocyst complex subunit Exo70 C-terminal" evidence="4">
    <location>
        <begin position="236"/>
        <end position="592"/>
    </location>
</feature>
<evidence type="ECO:0000313" key="6">
    <source>
        <dbReference type="Proteomes" id="UP000077755"/>
    </source>
</evidence>
<dbReference type="Pfam" id="PF20669">
    <property type="entry name" value="Exo70_N"/>
    <property type="match status" value="1"/>
</dbReference>
<dbReference type="Gene3D" id="1.20.1280.170">
    <property type="entry name" value="Exocyst complex component Exo70"/>
    <property type="match status" value="1"/>
</dbReference>
<dbReference type="Pfam" id="PF03081">
    <property type="entry name" value="Exo70_C"/>
    <property type="match status" value="1"/>
</dbReference>
<dbReference type="SUPFAM" id="SSF74788">
    <property type="entry name" value="Cullin repeat-like"/>
    <property type="match status" value="1"/>
</dbReference>
<reference evidence="5" key="2">
    <citation type="submission" date="2022-03" db="EMBL/GenBank/DDBJ databases">
        <title>Draft title - Genomic analysis of global carrot germplasm unveils the trajectory of domestication and the origin of high carotenoid orange carrot.</title>
        <authorList>
            <person name="Iorizzo M."/>
            <person name="Ellison S."/>
            <person name="Senalik D."/>
            <person name="Macko-Podgorni A."/>
            <person name="Grzebelus D."/>
            <person name="Bostan H."/>
            <person name="Rolling W."/>
            <person name="Curaba J."/>
            <person name="Simon P."/>
        </authorList>
    </citation>
    <scope>NUCLEOTIDE SEQUENCE</scope>
    <source>
        <tissue evidence="5">Leaf</tissue>
    </source>
</reference>
<comment type="similarity">
    <text evidence="1 3">Belongs to the EXO70 family.</text>
</comment>
<gene>
    <name evidence="5" type="ORF">DCAR_0415883</name>
</gene>
<dbReference type="PANTHER" id="PTHR12542">
    <property type="entry name" value="EXOCYST COMPLEX PROTEIN EXO70"/>
    <property type="match status" value="1"/>
</dbReference>
<accession>A0AAF0WUW9</accession>
<dbReference type="InterPro" id="IPR004140">
    <property type="entry name" value="Exo70"/>
</dbReference>
<name>A0AAF0WUW9_DAUCS</name>